<keyword evidence="2" id="KW-1185">Reference proteome</keyword>
<dbReference type="Proteomes" id="UP001165289">
    <property type="component" value="Unassembled WGS sequence"/>
</dbReference>
<name>A0AAV7KCF2_9METZ</name>
<dbReference type="PANTHER" id="PTHR46068">
    <property type="entry name" value="PROTEIN CBG27172"/>
    <property type="match status" value="1"/>
</dbReference>
<dbReference type="PANTHER" id="PTHR46068:SF1">
    <property type="entry name" value="TRANSPOSASE IS30-LIKE HTH DOMAIN-CONTAINING PROTEIN"/>
    <property type="match status" value="1"/>
</dbReference>
<accession>A0AAV7KCF2</accession>
<evidence type="ECO:0000313" key="2">
    <source>
        <dbReference type="Proteomes" id="UP001165289"/>
    </source>
</evidence>
<proteinExistence type="predicted"/>
<evidence type="ECO:0000313" key="1">
    <source>
        <dbReference type="EMBL" id="KAI6658284.1"/>
    </source>
</evidence>
<dbReference type="AlphaFoldDB" id="A0AAV7KCF2"/>
<dbReference type="EMBL" id="JAKMXF010000099">
    <property type="protein sequence ID" value="KAI6658284.1"/>
    <property type="molecule type" value="Genomic_DNA"/>
</dbReference>
<organism evidence="1 2">
    <name type="scientific">Oopsacas minuta</name>
    <dbReference type="NCBI Taxonomy" id="111878"/>
    <lineage>
        <taxon>Eukaryota</taxon>
        <taxon>Metazoa</taxon>
        <taxon>Porifera</taxon>
        <taxon>Hexactinellida</taxon>
        <taxon>Hexasterophora</taxon>
        <taxon>Lyssacinosida</taxon>
        <taxon>Leucopsacidae</taxon>
        <taxon>Oopsacas</taxon>
    </lineage>
</organism>
<gene>
    <name evidence="1" type="ORF">LOD99_15553</name>
</gene>
<protein>
    <submittedName>
        <fullName evidence="1">Uncharacterized protein</fullName>
    </submittedName>
</protein>
<sequence>MRRMAKYLKVSESSVRKVVNINFGMHSFKRRKVHFLTEQVNAKRLQRSKGQLRRHVTQDLGKIIFSLEKIFTIGEVLNPQDDKIISHKPSDIDPALK</sequence>
<comment type="caution">
    <text evidence="1">The sequence shown here is derived from an EMBL/GenBank/DDBJ whole genome shotgun (WGS) entry which is preliminary data.</text>
</comment>
<reference evidence="1 2" key="1">
    <citation type="journal article" date="2023" name="BMC Biol.">
        <title>The compact genome of the sponge Oopsacas minuta (Hexactinellida) is lacking key metazoan core genes.</title>
        <authorList>
            <person name="Santini S."/>
            <person name="Schenkelaars Q."/>
            <person name="Jourda C."/>
            <person name="Duchesne M."/>
            <person name="Belahbib H."/>
            <person name="Rocher C."/>
            <person name="Selva M."/>
            <person name="Riesgo A."/>
            <person name="Vervoort M."/>
            <person name="Leys S.P."/>
            <person name="Kodjabachian L."/>
            <person name="Le Bivic A."/>
            <person name="Borchiellini C."/>
            <person name="Claverie J.M."/>
            <person name="Renard E."/>
        </authorList>
    </citation>
    <scope>NUCLEOTIDE SEQUENCE [LARGE SCALE GENOMIC DNA]</scope>
    <source>
        <strain evidence="1">SPO-2</strain>
    </source>
</reference>